<dbReference type="EC" id="2.7.4.27" evidence="5"/>
<feature type="binding site" evidence="5">
    <location>
        <begin position="151"/>
        <end position="158"/>
    </location>
    <ligand>
        <name>ADP</name>
        <dbReference type="ChEBI" id="CHEBI:456216"/>
    </ligand>
</feature>
<dbReference type="Pfam" id="PF03618">
    <property type="entry name" value="Kinase-PPPase"/>
    <property type="match status" value="1"/>
</dbReference>
<gene>
    <name evidence="6" type="ORF">HNQ45_001468</name>
</gene>
<sequence>MKDLKLFIVSDSIGETGELVARAALAQFNIDSTEHYVERISHIATKEDIDKFISSIQDENIAVLYTFVAPELSKYIASKLDELKIPYVDIISPIIDMISQSVDEAPLEEPGRVHQLDSDYFKKIDAIEFAVRYDDGKDPSGLKHADIVLIGVSRTSKTPLSQFLAYRGYKVVNIALVPEVNLPVELFEIDSTKCIGLKIDSDVLFKIRKQRLQQLGLFENATYGQNERIVEELEYFEDTIEKIGCRTINVTNKAIEETASEIIRIMNL</sequence>
<dbReference type="InterPro" id="IPR005177">
    <property type="entry name" value="Kinase-pyrophosphorylase"/>
</dbReference>
<dbReference type="EMBL" id="JACHHF010000009">
    <property type="protein sequence ID" value="MBB5176580.1"/>
    <property type="molecule type" value="Genomic_DNA"/>
</dbReference>
<dbReference type="AlphaFoldDB" id="A0A9Q2D198"/>
<proteinExistence type="inferred from homology"/>
<keyword evidence="1 5" id="KW-0723">Serine/threonine-protein kinase</keyword>
<dbReference type="GO" id="GO:0016776">
    <property type="term" value="F:phosphotransferase activity, phosphate group as acceptor"/>
    <property type="evidence" value="ECO:0007669"/>
    <property type="project" value="UniProtKB-UniRule"/>
</dbReference>
<dbReference type="HAMAP" id="MF_00921">
    <property type="entry name" value="PDRP"/>
    <property type="match status" value="1"/>
</dbReference>
<organism evidence="6 7">
    <name type="scientific">Nosocomiicoccus ampullae</name>
    <dbReference type="NCBI Taxonomy" id="489910"/>
    <lineage>
        <taxon>Bacteria</taxon>
        <taxon>Bacillati</taxon>
        <taxon>Bacillota</taxon>
        <taxon>Bacilli</taxon>
        <taxon>Bacillales</taxon>
        <taxon>Staphylococcaceae</taxon>
        <taxon>Nosocomiicoccus</taxon>
    </lineage>
</organism>
<name>A0A9Q2D198_9STAP</name>
<evidence type="ECO:0000256" key="5">
    <source>
        <dbReference type="HAMAP-Rule" id="MF_00921"/>
    </source>
</evidence>
<evidence type="ECO:0000313" key="6">
    <source>
        <dbReference type="EMBL" id="MBB5176580.1"/>
    </source>
</evidence>
<evidence type="ECO:0000313" key="7">
    <source>
        <dbReference type="Proteomes" id="UP000579136"/>
    </source>
</evidence>
<evidence type="ECO:0000256" key="4">
    <source>
        <dbReference type="ARBA" id="ARBA00022777"/>
    </source>
</evidence>
<comment type="catalytic activity">
    <reaction evidence="5">
        <text>N(tele)-phospho-L-histidyl/L-threonyl-[pyruvate, phosphate dikinase] + ADP = N(tele)-phospho-L-histidyl/O-phospho-L-threonyl-[pyruvate, phosphate dikinase] + AMP + H(+)</text>
        <dbReference type="Rhea" id="RHEA:43692"/>
        <dbReference type="Rhea" id="RHEA-COMP:10650"/>
        <dbReference type="Rhea" id="RHEA-COMP:10651"/>
        <dbReference type="ChEBI" id="CHEBI:15378"/>
        <dbReference type="ChEBI" id="CHEBI:30013"/>
        <dbReference type="ChEBI" id="CHEBI:61977"/>
        <dbReference type="ChEBI" id="CHEBI:83586"/>
        <dbReference type="ChEBI" id="CHEBI:456215"/>
        <dbReference type="ChEBI" id="CHEBI:456216"/>
        <dbReference type="EC" id="2.7.11.32"/>
    </reaction>
</comment>
<dbReference type="GO" id="GO:0005524">
    <property type="term" value="F:ATP binding"/>
    <property type="evidence" value="ECO:0007669"/>
    <property type="project" value="InterPro"/>
</dbReference>
<dbReference type="GO" id="GO:0043531">
    <property type="term" value="F:ADP binding"/>
    <property type="evidence" value="ECO:0007669"/>
    <property type="project" value="UniProtKB-UniRule"/>
</dbReference>
<comment type="function">
    <text evidence="5">Bifunctional serine/threonine kinase and phosphorylase involved in the regulation of the pyruvate, phosphate dikinase (PPDK) by catalyzing its phosphorylation/dephosphorylation.</text>
</comment>
<evidence type="ECO:0000256" key="2">
    <source>
        <dbReference type="ARBA" id="ARBA00022679"/>
    </source>
</evidence>
<dbReference type="Proteomes" id="UP000579136">
    <property type="component" value="Unassembled WGS sequence"/>
</dbReference>
<evidence type="ECO:0000256" key="3">
    <source>
        <dbReference type="ARBA" id="ARBA00022741"/>
    </source>
</evidence>
<dbReference type="PANTHER" id="PTHR31756">
    <property type="entry name" value="PYRUVATE, PHOSPHATE DIKINASE REGULATORY PROTEIN 1, CHLOROPLASTIC"/>
    <property type="match status" value="1"/>
</dbReference>
<keyword evidence="7" id="KW-1185">Reference proteome</keyword>
<comment type="catalytic activity">
    <reaction evidence="5">
        <text>N(tele)-phospho-L-histidyl/O-phospho-L-threonyl-[pyruvate, phosphate dikinase] + phosphate + H(+) = N(tele)-phospho-L-histidyl/L-threonyl-[pyruvate, phosphate dikinase] + diphosphate</text>
        <dbReference type="Rhea" id="RHEA:43696"/>
        <dbReference type="Rhea" id="RHEA-COMP:10650"/>
        <dbReference type="Rhea" id="RHEA-COMP:10651"/>
        <dbReference type="ChEBI" id="CHEBI:15378"/>
        <dbReference type="ChEBI" id="CHEBI:30013"/>
        <dbReference type="ChEBI" id="CHEBI:33019"/>
        <dbReference type="ChEBI" id="CHEBI:43474"/>
        <dbReference type="ChEBI" id="CHEBI:61977"/>
        <dbReference type="ChEBI" id="CHEBI:83586"/>
        <dbReference type="EC" id="2.7.4.27"/>
    </reaction>
</comment>
<evidence type="ECO:0000256" key="1">
    <source>
        <dbReference type="ARBA" id="ARBA00022527"/>
    </source>
</evidence>
<keyword evidence="2 5" id="KW-0808">Transferase</keyword>
<dbReference type="GO" id="GO:0004674">
    <property type="term" value="F:protein serine/threonine kinase activity"/>
    <property type="evidence" value="ECO:0007669"/>
    <property type="project" value="UniProtKB-UniRule"/>
</dbReference>
<dbReference type="NCBIfam" id="NF003742">
    <property type="entry name" value="PRK05339.1"/>
    <property type="match status" value="1"/>
</dbReference>
<protein>
    <recommendedName>
        <fullName evidence="5">Putative pyruvate, phosphate dikinase regulatory protein</fullName>
        <shortName evidence="5">PPDK regulatory protein</shortName>
        <ecNumber evidence="5">2.7.11.32</ecNumber>
        <ecNumber evidence="5">2.7.4.27</ecNumber>
    </recommendedName>
</protein>
<keyword evidence="3 5" id="KW-0547">Nucleotide-binding</keyword>
<comment type="similarity">
    <text evidence="5">Belongs to the pyruvate, phosphate/water dikinase regulatory protein family. PDRP subfamily.</text>
</comment>
<dbReference type="EC" id="2.7.11.32" evidence="5"/>
<dbReference type="InterPro" id="IPR026565">
    <property type="entry name" value="PPDK_reg"/>
</dbReference>
<reference evidence="6 7" key="1">
    <citation type="submission" date="2020-08" db="EMBL/GenBank/DDBJ databases">
        <title>Genomic Encyclopedia of Type Strains, Phase IV (KMG-IV): sequencing the most valuable type-strain genomes for metagenomic binning, comparative biology and taxonomic classification.</title>
        <authorList>
            <person name="Goeker M."/>
        </authorList>
    </citation>
    <scope>NUCLEOTIDE SEQUENCE [LARGE SCALE GENOMIC DNA]</scope>
    <source>
        <strain evidence="6 7">DSM 19163</strain>
    </source>
</reference>
<accession>A0A9Q2D198</accession>
<comment type="caution">
    <text evidence="6">The sequence shown here is derived from an EMBL/GenBank/DDBJ whole genome shotgun (WGS) entry which is preliminary data.</text>
</comment>
<dbReference type="RefSeq" id="WP_183675297.1">
    <property type="nucleotide sequence ID" value="NZ_CBCRYX010000010.1"/>
</dbReference>
<dbReference type="PANTHER" id="PTHR31756:SF3">
    <property type="entry name" value="PYRUVATE, PHOSPHATE DIKINASE REGULATORY PROTEIN 1, CHLOROPLASTIC"/>
    <property type="match status" value="1"/>
</dbReference>
<keyword evidence="4 5" id="KW-0418">Kinase</keyword>